<dbReference type="EMBL" id="CACRXK020004279">
    <property type="protein sequence ID" value="CAB4002176.1"/>
    <property type="molecule type" value="Genomic_DNA"/>
</dbReference>
<gene>
    <name evidence="1" type="ORF">PACLA_8A074865</name>
</gene>
<proteinExistence type="predicted"/>
<keyword evidence="2" id="KW-1185">Reference proteome</keyword>
<comment type="caution">
    <text evidence="1">The sequence shown here is derived from an EMBL/GenBank/DDBJ whole genome shotgun (WGS) entry which is preliminary data.</text>
</comment>
<reference evidence="1" key="1">
    <citation type="submission" date="2020-04" db="EMBL/GenBank/DDBJ databases">
        <authorList>
            <person name="Alioto T."/>
            <person name="Alioto T."/>
            <person name="Gomez Garrido J."/>
        </authorList>
    </citation>
    <scope>NUCLEOTIDE SEQUENCE</scope>
    <source>
        <strain evidence="1">A484AB</strain>
    </source>
</reference>
<dbReference type="Proteomes" id="UP001152795">
    <property type="component" value="Unassembled WGS sequence"/>
</dbReference>
<protein>
    <submittedName>
        <fullName evidence="1">Uncharacterized protein</fullName>
    </submittedName>
</protein>
<dbReference type="OrthoDB" id="5978439at2759"/>
<organism evidence="1 2">
    <name type="scientific">Paramuricea clavata</name>
    <name type="common">Red gorgonian</name>
    <name type="synonym">Violescent sea-whip</name>
    <dbReference type="NCBI Taxonomy" id="317549"/>
    <lineage>
        <taxon>Eukaryota</taxon>
        <taxon>Metazoa</taxon>
        <taxon>Cnidaria</taxon>
        <taxon>Anthozoa</taxon>
        <taxon>Octocorallia</taxon>
        <taxon>Malacalcyonacea</taxon>
        <taxon>Plexauridae</taxon>
        <taxon>Paramuricea</taxon>
    </lineage>
</organism>
<evidence type="ECO:0000313" key="2">
    <source>
        <dbReference type="Proteomes" id="UP001152795"/>
    </source>
</evidence>
<dbReference type="AlphaFoldDB" id="A0A7D9E819"/>
<accession>A0A7D9E819</accession>
<evidence type="ECO:0000313" key="1">
    <source>
        <dbReference type="EMBL" id="CAB4002176.1"/>
    </source>
</evidence>
<sequence length="162" mass="18328">MVGPLIDGYLTEIGKGMFAKLGRSRNTGLMPPIKLFVPYTIFRHVCNIVVGYGGSLSLLKKNRMLVEITNSDNAGKVFSPVRCKGDNLLRKRHFDKVRENGRNIYKYSGRAAVVVTSTTPIIFDYNTKQEKLTILFYVQRYDKDDFSLDATLQALLNSNQVE</sequence>
<name>A0A7D9E819_PARCT</name>